<reference evidence="9" key="1">
    <citation type="submission" date="2022-08" db="EMBL/GenBank/DDBJ databases">
        <authorList>
            <person name="Li F."/>
        </authorList>
    </citation>
    <scope>NUCLEOTIDE SEQUENCE</scope>
    <source>
        <strain evidence="9">MQZ15Z-1</strain>
    </source>
</reference>
<dbReference type="RefSeq" id="WP_258734169.1">
    <property type="nucleotide sequence ID" value="NZ_JANTHZ010000009.1"/>
</dbReference>
<keyword evidence="10" id="KW-1185">Reference proteome</keyword>
<evidence type="ECO:0000313" key="10">
    <source>
        <dbReference type="Proteomes" id="UP001151088"/>
    </source>
</evidence>
<keyword evidence="5 7" id="KW-0234">DNA repair</keyword>
<dbReference type="SUPFAM" id="SSF57863">
    <property type="entry name" value="ArfGap/RecO-like zinc finger"/>
    <property type="match status" value="1"/>
</dbReference>
<dbReference type="EMBL" id="JANTHZ010000009">
    <property type="protein sequence ID" value="MCS0497013.1"/>
    <property type="molecule type" value="Genomic_DNA"/>
</dbReference>
<dbReference type="Proteomes" id="UP001151088">
    <property type="component" value="Unassembled WGS sequence"/>
</dbReference>
<dbReference type="PANTHER" id="PTHR33991">
    <property type="entry name" value="DNA REPAIR PROTEIN RECO"/>
    <property type="match status" value="1"/>
</dbReference>
<evidence type="ECO:0000256" key="3">
    <source>
        <dbReference type="ARBA" id="ARBA00022763"/>
    </source>
</evidence>
<dbReference type="Pfam" id="PF11967">
    <property type="entry name" value="RecO_N"/>
    <property type="match status" value="1"/>
</dbReference>
<evidence type="ECO:0000256" key="2">
    <source>
        <dbReference type="ARBA" id="ARBA00021310"/>
    </source>
</evidence>
<comment type="caution">
    <text evidence="9">The sequence shown here is derived from an EMBL/GenBank/DDBJ whole genome shotgun (WGS) entry which is preliminary data.</text>
</comment>
<accession>A0A9X2PIT6</accession>
<dbReference type="GO" id="GO:0006302">
    <property type="term" value="P:double-strand break repair"/>
    <property type="evidence" value="ECO:0007669"/>
    <property type="project" value="TreeGrafter"/>
</dbReference>
<evidence type="ECO:0000256" key="5">
    <source>
        <dbReference type="ARBA" id="ARBA00023204"/>
    </source>
</evidence>
<dbReference type="SUPFAM" id="SSF50249">
    <property type="entry name" value="Nucleic acid-binding proteins"/>
    <property type="match status" value="1"/>
</dbReference>
<gene>
    <name evidence="7 9" type="primary">recO</name>
    <name evidence="9" type="ORF">NVS89_18160</name>
</gene>
<dbReference type="Gene3D" id="1.20.1440.120">
    <property type="entry name" value="Recombination protein O, C-terminal domain"/>
    <property type="match status" value="1"/>
</dbReference>
<dbReference type="GO" id="GO:0006310">
    <property type="term" value="P:DNA recombination"/>
    <property type="evidence" value="ECO:0007669"/>
    <property type="project" value="UniProtKB-UniRule"/>
</dbReference>
<evidence type="ECO:0000256" key="6">
    <source>
        <dbReference type="ARBA" id="ARBA00033409"/>
    </source>
</evidence>
<dbReference type="InterPro" id="IPR012340">
    <property type="entry name" value="NA-bd_OB-fold"/>
</dbReference>
<protein>
    <recommendedName>
        <fullName evidence="2 7">DNA repair protein RecO</fullName>
    </recommendedName>
    <alternativeName>
        <fullName evidence="6 7">Recombination protein O</fullName>
    </alternativeName>
</protein>
<dbReference type="AlphaFoldDB" id="A0A9X2PIT6"/>
<dbReference type="NCBIfam" id="TIGR00613">
    <property type="entry name" value="reco"/>
    <property type="match status" value="1"/>
</dbReference>
<keyword evidence="3 7" id="KW-0227">DNA damage</keyword>
<dbReference type="InterPro" id="IPR042242">
    <property type="entry name" value="RecO_C"/>
</dbReference>
<evidence type="ECO:0000256" key="4">
    <source>
        <dbReference type="ARBA" id="ARBA00023172"/>
    </source>
</evidence>
<dbReference type="PANTHER" id="PTHR33991:SF1">
    <property type="entry name" value="DNA REPAIR PROTEIN RECO"/>
    <property type="match status" value="1"/>
</dbReference>
<evidence type="ECO:0000259" key="8">
    <source>
        <dbReference type="Pfam" id="PF11967"/>
    </source>
</evidence>
<evidence type="ECO:0000256" key="1">
    <source>
        <dbReference type="ARBA" id="ARBA00007452"/>
    </source>
</evidence>
<feature type="domain" description="DNA replication/recombination mediator RecO N-terminal" evidence="8">
    <location>
        <begin position="1"/>
        <end position="69"/>
    </location>
</feature>
<name>A0A9X2PIT6_9HYPH</name>
<comment type="similarity">
    <text evidence="1 7">Belongs to the RecO family.</text>
</comment>
<comment type="function">
    <text evidence="7">Involved in DNA repair and RecF pathway recombination.</text>
</comment>
<dbReference type="Pfam" id="PF02565">
    <property type="entry name" value="RecO_C"/>
    <property type="match status" value="1"/>
</dbReference>
<dbReference type="GO" id="GO:0043590">
    <property type="term" value="C:bacterial nucleoid"/>
    <property type="evidence" value="ECO:0007669"/>
    <property type="project" value="TreeGrafter"/>
</dbReference>
<dbReference type="InterPro" id="IPR022572">
    <property type="entry name" value="DNA_rep/recomb_RecO_N"/>
</dbReference>
<dbReference type="HAMAP" id="MF_00201">
    <property type="entry name" value="RecO"/>
    <property type="match status" value="1"/>
</dbReference>
<evidence type="ECO:0000313" key="9">
    <source>
        <dbReference type="EMBL" id="MCS0497013.1"/>
    </source>
</evidence>
<dbReference type="InterPro" id="IPR003717">
    <property type="entry name" value="RecO"/>
</dbReference>
<organism evidence="9 10">
    <name type="scientific">Ancylobacter mangrovi</name>
    <dbReference type="NCBI Taxonomy" id="2972472"/>
    <lineage>
        <taxon>Bacteria</taxon>
        <taxon>Pseudomonadati</taxon>
        <taxon>Pseudomonadota</taxon>
        <taxon>Alphaproteobacteria</taxon>
        <taxon>Hyphomicrobiales</taxon>
        <taxon>Xanthobacteraceae</taxon>
        <taxon>Ancylobacter</taxon>
    </lineage>
</organism>
<sequence>MEWTDEGVIIGVRRHGEANAIVELLTRAHGRHLGIVRGGGSRRQAATLQPGNSVRAVWRARLDEHLGSFALELTAARAGELMAQAHSAFALAHVSALLRLLPERDPHGDLHGLVETMTEHLGEVRLTGMLVARFELMMLAELGFGLDLTRCAATGGRNDLLYVSPRSGRAVSREAGEPWRQQLLDLPYFLVGEVAEPPSAGDVDAAFALTGHFLARRIFEPRGQALPDSRAALLGVLKRAGGMPAGSQ</sequence>
<dbReference type="InterPro" id="IPR037278">
    <property type="entry name" value="ARFGAP/RecO"/>
</dbReference>
<dbReference type="Gene3D" id="2.40.50.140">
    <property type="entry name" value="Nucleic acid-binding proteins"/>
    <property type="match status" value="1"/>
</dbReference>
<evidence type="ECO:0000256" key="7">
    <source>
        <dbReference type="HAMAP-Rule" id="MF_00201"/>
    </source>
</evidence>
<proteinExistence type="inferred from homology"/>
<keyword evidence="4 7" id="KW-0233">DNA recombination</keyword>